<gene>
    <name evidence="1" type="ORF">ACFQE1_14420</name>
</gene>
<dbReference type="Proteomes" id="UP001596328">
    <property type="component" value="Unassembled WGS sequence"/>
</dbReference>
<reference evidence="1 2" key="1">
    <citation type="journal article" date="2019" name="Int. J. Syst. Evol. Microbiol.">
        <title>The Global Catalogue of Microorganisms (GCM) 10K type strain sequencing project: providing services to taxonomists for standard genome sequencing and annotation.</title>
        <authorList>
            <consortium name="The Broad Institute Genomics Platform"/>
            <consortium name="The Broad Institute Genome Sequencing Center for Infectious Disease"/>
            <person name="Wu L."/>
            <person name="Ma J."/>
        </authorList>
    </citation>
    <scope>NUCLEOTIDE SEQUENCE [LARGE SCALE GENOMIC DNA]</scope>
    <source>
        <strain evidence="1 2">NBRC 111368</strain>
    </source>
</reference>
<evidence type="ECO:0000313" key="1">
    <source>
        <dbReference type="EMBL" id="MFC6725540.1"/>
    </source>
</evidence>
<proteinExistence type="predicted"/>
<keyword evidence="2" id="KW-1185">Reference proteome</keyword>
<name>A0ABD5S1Q0_9EURY</name>
<accession>A0ABD5S1Q0</accession>
<dbReference type="EMBL" id="JBHSWU010000575">
    <property type="protein sequence ID" value="MFC6725540.1"/>
    <property type="molecule type" value="Genomic_DNA"/>
</dbReference>
<comment type="caution">
    <text evidence="1">The sequence shown here is derived from an EMBL/GenBank/DDBJ whole genome shotgun (WGS) entry which is preliminary data.</text>
</comment>
<dbReference type="AlphaFoldDB" id="A0ABD5S1Q0"/>
<evidence type="ECO:0008006" key="3">
    <source>
        <dbReference type="Google" id="ProtNLM"/>
    </source>
</evidence>
<evidence type="ECO:0000313" key="2">
    <source>
        <dbReference type="Proteomes" id="UP001596328"/>
    </source>
</evidence>
<organism evidence="1 2">
    <name type="scientific">Halobium palmae</name>
    <dbReference type="NCBI Taxonomy" id="1776492"/>
    <lineage>
        <taxon>Archaea</taxon>
        <taxon>Methanobacteriati</taxon>
        <taxon>Methanobacteriota</taxon>
        <taxon>Stenosarchaea group</taxon>
        <taxon>Halobacteria</taxon>
        <taxon>Halobacteriales</taxon>
        <taxon>Haloferacaceae</taxon>
        <taxon>Halobium</taxon>
    </lineage>
</organism>
<protein>
    <recommendedName>
        <fullName evidence="3">ABM domain-containing protein</fullName>
    </recommendedName>
</protein>
<dbReference type="Gene3D" id="3.30.70.100">
    <property type="match status" value="1"/>
</dbReference>
<dbReference type="SUPFAM" id="SSF54909">
    <property type="entry name" value="Dimeric alpha+beta barrel"/>
    <property type="match status" value="1"/>
</dbReference>
<sequence length="100" mass="11467">MLDPDTGVVEVREYRLADGVEEKAFETASARTELALKECDGYVSREVFRGEDCYLDVVRWERLSDADAAMTFEEEDATARTLFDMMDEESLTRRRFAPIG</sequence>
<dbReference type="InterPro" id="IPR011008">
    <property type="entry name" value="Dimeric_a/b-barrel"/>
</dbReference>